<dbReference type="Proteomes" id="UP000787472">
    <property type="component" value="Unassembled WGS sequence"/>
</dbReference>
<dbReference type="EMBL" id="JAAONZ010000001">
    <property type="protein sequence ID" value="NHO64055.1"/>
    <property type="molecule type" value="Genomic_DNA"/>
</dbReference>
<evidence type="ECO:0000313" key="2">
    <source>
        <dbReference type="EMBL" id="NHO64055.1"/>
    </source>
</evidence>
<dbReference type="AlphaFoldDB" id="A0A9E5MLK4"/>
<protein>
    <submittedName>
        <fullName evidence="2">YbaK/EbsC family protein</fullName>
    </submittedName>
</protein>
<feature type="domain" description="YbaK/aminoacyl-tRNA synthetase-associated" evidence="1">
    <location>
        <begin position="22"/>
        <end position="140"/>
    </location>
</feature>
<dbReference type="GO" id="GO:0002161">
    <property type="term" value="F:aminoacyl-tRNA deacylase activity"/>
    <property type="evidence" value="ECO:0007669"/>
    <property type="project" value="InterPro"/>
</dbReference>
<keyword evidence="3" id="KW-1185">Reference proteome</keyword>
<dbReference type="RefSeq" id="WP_167180706.1">
    <property type="nucleotide sequence ID" value="NZ_JAAONZ010000001.1"/>
</dbReference>
<dbReference type="Pfam" id="PF04073">
    <property type="entry name" value="tRNA_edit"/>
    <property type="match status" value="1"/>
</dbReference>
<name>A0A9E5MLK4_9GAMM</name>
<proteinExistence type="predicted"/>
<dbReference type="CDD" id="cd04332">
    <property type="entry name" value="YbaK_like"/>
    <property type="match status" value="1"/>
</dbReference>
<dbReference type="Gene3D" id="3.90.960.10">
    <property type="entry name" value="YbaK/aminoacyl-tRNA synthetase-associated domain"/>
    <property type="match status" value="1"/>
</dbReference>
<evidence type="ECO:0000259" key="1">
    <source>
        <dbReference type="Pfam" id="PF04073"/>
    </source>
</evidence>
<accession>A0A9E5MLK4</accession>
<sequence length="165" mass="18908">MNFLPTETYLAEHQLEFETLKHPQSFSAMQTAHMAHISPSQMVKSVVLWNGEHFLMCLLPASHVLVLSWIDNETGHKHRLATEEEVEKLLEGCEPGAVPALGQAFELPVLWDHCLRDLQDAYFEAGDHKRVIHMQGEDFLSLLDQDQSMTLCCTPDSVEYYQYIH</sequence>
<comment type="caution">
    <text evidence="2">The sequence shown here is derived from an EMBL/GenBank/DDBJ whole genome shotgun (WGS) entry which is preliminary data.</text>
</comment>
<evidence type="ECO:0000313" key="3">
    <source>
        <dbReference type="Proteomes" id="UP000787472"/>
    </source>
</evidence>
<dbReference type="InterPro" id="IPR036754">
    <property type="entry name" value="YbaK/aa-tRNA-synt-asso_dom_sf"/>
</dbReference>
<gene>
    <name evidence="2" type="ORF">G8770_00660</name>
</gene>
<organism evidence="2 3">
    <name type="scientific">Pseudomaricurvus hydrocarbonicus</name>
    <dbReference type="NCBI Taxonomy" id="1470433"/>
    <lineage>
        <taxon>Bacteria</taxon>
        <taxon>Pseudomonadati</taxon>
        <taxon>Pseudomonadota</taxon>
        <taxon>Gammaproteobacteria</taxon>
        <taxon>Cellvibrionales</taxon>
        <taxon>Cellvibrionaceae</taxon>
        <taxon>Pseudomaricurvus</taxon>
    </lineage>
</organism>
<dbReference type="SUPFAM" id="SSF55826">
    <property type="entry name" value="YbaK/ProRS associated domain"/>
    <property type="match status" value="1"/>
</dbReference>
<reference evidence="2" key="1">
    <citation type="submission" date="2020-03" db="EMBL/GenBank/DDBJ databases">
        <authorList>
            <person name="Guo F."/>
        </authorList>
    </citation>
    <scope>NUCLEOTIDE SEQUENCE</scope>
    <source>
        <strain evidence="2">JCM 30134</strain>
    </source>
</reference>
<dbReference type="InterPro" id="IPR007214">
    <property type="entry name" value="YbaK/aa-tRNA-synth-assoc-dom"/>
</dbReference>